<organism evidence="3 4">
    <name type="scientific">Sulfurimonas diazotrophicus</name>
    <dbReference type="NCBI Taxonomy" id="3131939"/>
    <lineage>
        <taxon>Bacteria</taxon>
        <taxon>Pseudomonadati</taxon>
        <taxon>Campylobacterota</taxon>
        <taxon>Epsilonproteobacteria</taxon>
        <taxon>Campylobacterales</taxon>
        <taxon>Sulfurimonadaceae</taxon>
        <taxon>Sulfurimonas</taxon>
    </lineage>
</organism>
<dbReference type="Proteomes" id="UP001447842">
    <property type="component" value="Chromosome"/>
</dbReference>
<keyword evidence="4" id="KW-1185">Reference proteome</keyword>
<sequence length="151" mass="16043">MKFYIATDHAGLDLKDYTVELLKAKGHEVVDLGPHSKDRVDYPDFAVKVCNAVLTDEEDADGILICGSGLGMSMAANRFSGIRAALCHDAYTATMARAHNDANVLCFGERVVGRGVAESIIDAWVTAAFEGGRHADRVAKIEAVGGCSATL</sequence>
<evidence type="ECO:0000313" key="4">
    <source>
        <dbReference type="Proteomes" id="UP001447842"/>
    </source>
</evidence>
<dbReference type="SUPFAM" id="SSF89623">
    <property type="entry name" value="Ribose/Galactose isomerase RpiB/AlsB"/>
    <property type="match status" value="1"/>
</dbReference>
<dbReference type="EMBL" id="CP147920">
    <property type="protein sequence ID" value="XAU16289.1"/>
    <property type="molecule type" value="Genomic_DNA"/>
</dbReference>
<dbReference type="NCBIfam" id="TIGR00689">
    <property type="entry name" value="rpiB_lacA_lacB"/>
    <property type="match status" value="1"/>
</dbReference>
<dbReference type="NCBIfam" id="NF004051">
    <property type="entry name" value="PRK05571.1"/>
    <property type="match status" value="1"/>
</dbReference>
<dbReference type="PANTHER" id="PTHR30345">
    <property type="entry name" value="RIBOSE-5-PHOSPHATE ISOMERASE B"/>
    <property type="match status" value="1"/>
</dbReference>
<dbReference type="InterPro" id="IPR003500">
    <property type="entry name" value="RpiB_LacA_LacB"/>
</dbReference>
<dbReference type="EC" id="5.3.1.6" evidence="3"/>
<evidence type="ECO:0000256" key="1">
    <source>
        <dbReference type="ARBA" id="ARBA00008754"/>
    </source>
</evidence>
<dbReference type="Gene3D" id="3.40.1400.10">
    <property type="entry name" value="Sugar-phosphate isomerase, RpiB/LacA/LacB"/>
    <property type="match status" value="1"/>
</dbReference>
<gene>
    <name evidence="3" type="primary">rpiB</name>
    <name evidence="3" type="ORF">WCY31_06155</name>
</gene>
<keyword evidence="2 3" id="KW-0413">Isomerase</keyword>
<dbReference type="NCBIfam" id="TIGR01120">
    <property type="entry name" value="rpiB"/>
    <property type="match status" value="1"/>
</dbReference>
<dbReference type="PANTHER" id="PTHR30345:SF0">
    <property type="entry name" value="DNA DAMAGE-REPAIR_TOLERATION PROTEIN DRT102"/>
    <property type="match status" value="1"/>
</dbReference>
<dbReference type="InterPro" id="IPR004785">
    <property type="entry name" value="RpiB"/>
</dbReference>
<name>A0ABZ3HEM9_9BACT</name>
<evidence type="ECO:0000256" key="2">
    <source>
        <dbReference type="ARBA" id="ARBA00023235"/>
    </source>
</evidence>
<proteinExistence type="inferred from homology"/>
<accession>A0ABZ3HEM9</accession>
<dbReference type="Pfam" id="PF02502">
    <property type="entry name" value="LacAB_rpiB"/>
    <property type="match status" value="1"/>
</dbReference>
<dbReference type="InterPro" id="IPR036569">
    <property type="entry name" value="RpiB_LacA_LacB_sf"/>
</dbReference>
<protein>
    <submittedName>
        <fullName evidence="3">Ribose 5-phosphate isomerase B</fullName>
        <ecNumber evidence="3">5.3.1.6</ecNumber>
    </submittedName>
</protein>
<comment type="similarity">
    <text evidence="1">Belongs to the LacAB/RpiB family.</text>
</comment>
<reference evidence="3 4" key="1">
    <citation type="submission" date="2024-03" db="EMBL/GenBank/DDBJ databases">
        <title>Sulfurimonas sp. HSL3-1.</title>
        <authorList>
            <person name="Wang S."/>
        </authorList>
    </citation>
    <scope>NUCLEOTIDE SEQUENCE [LARGE SCALE GENOMIC DNA]</scope>
    <source>
        <strain evidence="3 4">HSL3-1</strain>
    </source>
</reference>
<evidence type="ECO:0000313" key="3">
    <source>
        <dbReference type="EMBL" id="XAU16289.1"/>
    </source>
</evidence>
<dbReference type="PIRSF" id="PIRSF005384">
    <property type="entry name" value="RpiB_LacA_B"/>
    <property type="match status" value="1"/>
</dbReference>
<dbReference type="GO" id="GO:0004751">
    <property type="term" value="F:ribose-5-phosphate isomerase activity"/>
    <property type="evidence" value="ECO:0007669"/>
    <property type="project" value="UniProtKB-EC"/>
</dbReference>
<dbReference type="RefSeq" id="WP_345971424.1">
    <property type="nucleotide sequence ID" value="NZ_CP147920.1"/>
</dbReference>